<dbReference type="AlphaFoldDB" id="A0A427AIC7"/>
<name>A0A427AIC7_ENSVE</name>
<dbReference type="EMBL" id="AMZH03002313">
    <property type="protein sequence ID" value="RRT76007.1"/>
    <property type="molecule type" value="Genomic_DNA"/>
</dbReference>
<evidence type="ECO:0000313" key="1">
    <source>
        <dbReference type="EMBL" id="RRT76007.1"/>
    </source>
</evidence>
<gene>
    <name evidence="1" type="ORF">B296_00000725</name>
</gene>
<reference evidence="1 2" key="1">
    <citation type="journal article" date="2014" name="Agronomy (Basel)">
        <title>A Draft Genome Sequence for Ensete ventricosum, the Drought-Tolerant Tree Against Hunger.</title>
        <authorList>
            <person name="Harrison J."/>
            <person name="Moore K.A."/>
            <person name="Paszkiewicz K."/>
            <person name="Jones T."/>
            <person name="Grant M."/>
            <person name="Ambacheew D."/>
            <person name="Muzemil S."/>
            <person name="Studholme D.J."/>
        </authorList>
    </citation>
    <scope>NUCLEOTIDE SEQUENCE [LARGE SCALE GENOMIC DNA]</scope>
</reference>
<sequence>MGAAWGGSRQSIFVQNAIALPDPDQRLDDKNRIKIVTRLHNFQSPEGLDVAWVITFEDELQGSDQPLLVPLKRQPLVQDRETNEKEGAKVKPKVVEEGVILT</sequence>
<accession>A0A427AIC7</accession>
<protein>
    <submittedName>
        <fullName evidence="1">Uncharacterized protein</fullName>
    </submittedName>
</protein>
<comment type="caution">
    <text evidence="1">The sequence shown here is derived from an EMBL/GenBank/DDBJ whole genome shotgun (WGS) entry which is preliminary data.</text>
</comment>
<proteinExistence type="predicted"/>
<evidence type="ECO:0000313" key="2">
    <source>
        <dbReference type="Proteomes" id="UP000287651"/>
    </source>
</evidence>
<organism evidence="1 2">
    <name type="scientific">Ensete ventricosum</name>
    <name type="common">Abyssinian banana</name>
    <name type="synonym">Musa ensete</name>
    <dbReference type="NCBI Taxonomy" id="4639"/>
    <lineage>
        <taxon>Eukaryota</taxon>
        <taxon>Viridiplantae</taxon>
        <taxon>Streptophyta</taxon>
        <taxon>Embryophyta</taxon>
        <taxon>Tracheophyta</taxon>
        <taxon>Spermatophyta</taxon>
        <taxon>Magnoliopsida</taxon>
        <taxon>Liliopsida</taxon>
        <taxon>Zingiberales</taxon>
        <taxon>Musaceae</taxon>
        <taxon>Ensete</taxon>
    </lineage>
</organism>
<dbReference type="Proteomes" id="UP000287651">
    <property type="component" value="Unassembled WGS sequence"/>
</dbReference>